<keyword evidence="3 9" id="KW-0489">Methyltransferase</keyword>
<dbReference type="InterPro" id="IPR050390">
    <property type="entry name" value="C5-Methyltransferase"/>
</dbReference>
<gene>
    <name evidence="13" type="ORF">Ahy_A05g023453</name>
</gene>
<comment type="similarity">
    <text evidence="9">Belongs to the class I-like SAM-binding methyltransferase superfamily. C5-methyltransferase family.</text>
</comment>
<dbReference type="Pfam" id="PF00145">
    <property type="entry name" value="DNA_methylase"/>
    <property type="match status" value="1"/>
</dbReference>
<keyword evidence="7" id="KW-0238">DNA-binding</keyword>
<dbReference type="AlphaFoldDB" id="A0A445D3D5"/>
<evidence type="ECO:0000313" key="13">
    <source>
        <dbReference type="EMBL" id="RYR57747.1"/>
    </source>
</evidence>
<feature type="transmembrane region" description="Helical" evidence="11">
    <location>
        <begin position="140"/>
        <end position="158"/>
    </location>
</feature>
<protein>
    <recommendedName>
        <fullName evidence="2">DNA (cytosine-5-)-methyltransferase</fullName>
        <ecNumber evidence="2">2.1.1.37</ecNumber>
    </recommendedName>
</protein>
<evidence type="ECO:0000256" key="3">
    <source>
        <dbReference type="ARBA" id="ARBA00022603"/>
    </source>
</evidence>
<keyword evidence="11" id="KW-0812">Transmembrane</keyword>
<evidence type="ECO:0000256" key="10">
    <source>
        <dbReference type="SAM" id="MobiDB-lite"/>
    </source>
</evidence>
<comment type="caution">
    <text evidence="13">The sequence shown here is derived from an EMBL/GenBank/DDBJ whole genome shotgun (WGS) entry which is preliminary data.</text>
</comment>
<evidence type="ECO:0000256" key="6">
    <source>
        <dbReference type="ARBA" id="ARBA00022737"/>
    </source>
</evidence>
<keyword evidence="11" id="KW-0472">Membrane</keyword>
<dbReference type="SUPFAM" id="SSF53335">
    <property type="entry name" value="S-adenosyl-L-methionine-dependent methyltransferases"/>
    <property type="match status" value="2"/>
</dbReference>
<keyword evidence="14" id="KW-1185">Reference proteome</keyword>
<proteinExistence type="inferred from homology"/>
<dbReference type="GO" id="GO:0032259">
    <property type="term" value="P:methylation"/>
    <property type="evidence" value="ECO:0007669"/>
    <property type="project" value="UniProtKB-KW"/>
</dbReference>
<feature type="active site" evidence="9">
    <location>
        <position position="643"/>
    </location>
</feature>
<dbReference type="GO" id="GO:0003886">
    <property type="term" value="F:DNA (cytosine-5-)-methyltransferase activity"/>
    <property type="evidence" value="ECO:0007669"/>
    <property type="project" value="UniProtKB-EC"/>
</dbReference>
<evidence type="ECO:0000256" key="8">
    <source>
        <dbReference type="ARBA" id="ARBA00023242"/>
    </source>
</evidence>
<feature type="domain" description="SAM-dependent MTase DRM-type" evidence="12">
    <location>
        <begin position="353"/>
        <end position="682"/>
    </location>
</feature>
<evidence type="ECO:0000256" key="5">
    <source>
        <dbReference type="ARBA" id="ARBA00022691"/>
    </source>
</evidence>
<keyword evidence="11" id="KW-1133">Transmembrane helix</keyword>
<dbReference type="GO" id="GO:0003677">
    <property type="term" value="F:DNA binding"/>
    <property type="evidence" value="ECO:0007669"/>
    <property type="project" value="UniProtKB-KW"/>
</dbReference>
<keyword evidence="8" id="KW-0539">Nucleus</keyword>
<feature type="region of interest" description="Disordered" evidence="10">
    <location>
        <begin position="206"/>
        <end position="235"/>
    </location>
</feature>
<sequence>MTIVSLCGQPEDLCLCKAERLKMELLQGGDESGGESDSFDWNSEDEREIENFQSSSLRLTVPNGAVLTGSGEASPSAGPSNSKVFDHFVSMGFPREMVSKVIEEYGNGTTSPNLSKDFVRKMKTNYLKNFSRTRRNASKLFLLSLLWYGIWGYLSGFLRPHHFLVKGGTPLKYAKVIESSPQPQQRIEPNHCSLVLESPHQPQVKIEPDLSSSEGGVSSWENSDSDALSDEEEMTKSLRGSDNIVLTLVKMGYKQDEALIAIERLGCNSSVDELIDFIGVAQMAKAEDALLPPEEKPGISKLNKRRYYELEVLGRKRPKSCEKRIISEDDDEPLHLPNPMIGFGVPTEPAIIKHRRLPDDAVGPPYFYYENVALAPKGVWQTISRFLYEVEPEFVDSKFFCAAARKRGYIHNLPIENRFPLLPLPPRTIHEAFPLTRKWWPSWDTRTKLNCLQTAIGSAKLTERIRKALENYDGEPPEDVQRFVLEQCRKWNLVWVGRNKVAPLEPDEVETLLGFPRNHTRGGGISRTDRYKSLGNSFQVDTVAYHLSVLKDMYPNGMNILSLFSGIGGAEVALHRLGIPLKNVVSVEKSEVNRNIVRSWWEQTNQKGNLIDLDDVQQLNGDRIEKLMNTFGGFDLIVGGSPCNNLAGSNRVSRDGLEGKESSLFFDYCRILDLVKNIMTTNQ</sequence>
<name>A0A445D3D5_ARAHY</name>
<feature type="compositionally biased region" description="Acidic residues" evidence="10">
    <location>
        <begin position="223"/>
        <end position="233"/>
    </location>
</feature>
<keyword evidence="6" id="KW-0677">Repeat</keyword>
<dbReference type="PROSITE" id="PS51679">
    <property type="entry name" value="SAM_MT_C5"/>
    <property type="match status" value="1"/>
</dbReference>
<dbReference type="EMBL" id="SDMP01000005">
    <property type="protein sequence ID" value="RYR57747.1"/>
    <property type="molecule type" value="Genomic_DNA"/>
</dbReference>
<evidence type="ECO:0000256" key="2">
    <source>
        <dbReference type="ARBA" id="ARBA00011975"/>
    </source>
</evidence>
<evidence type="ECO:0000256" key="7">
    <source>
        <dbReference type="ARBA" id="ARBA00023125"/>
    </source>
</evidence>
<evidence type="ECO:0000256" key="9">
    <source>
        <dbReference type="PROSITE-ProRule" id="PRU01016"/>
    </source>
</evidence>
<dbReference type="PANTHER" id="PTHR23068">
    <property type="entry name" value="DNA CYTOSINE-5- -METHYLTRANSFERASE 3-RELATED"/>
    <property type="match status" value="1"/>
</dbReference>
<dbReference type="EC" id="2.1.1.37" evidence="2"/>
<accession>A0A445D3D5</accession>
<evidence type="ECO:0000256" key="1">
    <source>
        <dbReference type="ARBA" id="ARBA00004123"/>
    </source>
</evidence>
<dbReference type="Gene3D" id="3.40.50.150">
    <property type="entry name" value="Vaccinia Virus protein VP39"/>
    <property type="match status" value="2"/>
</dbReference>
<dbReference type="PANTHER" id="PTHR23068:SF25">
    <property type="entry name" value="DNA (CYTOSINE-5)-METHYLTRANSFERASE DRM2"/>
    <property type="match status" value="1"/>
</dbReference>
<feature type="compositionally biased region" description="Polar residues" evidence="10">
    <location>
        <begin position="210"/>
        <end position="222"/>
    </location>
</feature>
<dbReference type="GO" id="GO:0005634">
    <property type="term" value="C:nucleus"/>
    <property type="evidence" value="ECO:0007669"/>
    <property type="project" value="UniProtKB-SubCell"/>
</dbReference>
<keyword evidence="4 9" id="KW-0808">Transferase</keyword>
<dbReference type="InterPro" id="IPR030380">
    <property type="entry name" value="SAM_MeTfrase_DRM"/>
</dbReference>
<evidence type="ECO:0000256" key="4">
    <source>
        <dbReference type="ARBA" id="ARBA00022679"/>
    </source>
</evidence>
<keyword evidence="5 9" id="KW-0949">S-adenosyl-L-methionine</keyword>
<dbReference type="PROSITE" id="PS51680">
    <property type="entry name" value="SAM_MT_DRM"/>
    <property type="match status" value="1"/>
</dbReference>
<dbReference type="InterPro" id="IPR001525">
    <property type="entry name" value="C5_MeTfrase"/>
</dbReference>
<evidence type="ECO:0000259" key="12">
    <source>
        <dbReference type="PROSITE" id="PS51680"/>
    </source>
</evidence>
<evidence type="ECO:0000256" key="11">
    <source>
        <dbReference type="SAM" id="Phobius"/>
    </source>
</evidence>
<dbReference type="InterPro" id="IPR029063">
    <property type="entry name" value="SAM-dependent_MTases_sf"/>
</dbReference>
<dbReference type="Proteomes" id="UP000289738">
    <property type="component" value="Chromosome A05"/>
</dbReference>
<reference evidence="13 14" key="1">
    <citation type="submission" date="2019-01" db="EMBL/GenBank/DDBJ databases">
        <title>Sequencing of cultivated peanut Arachis hypogaea provides insights into genome evolution and oil improvement.</title>
        <authorList>
            <person name="Chen X."/>
        </authorList>
    </citation>
    <scope>NUCLEOTIDE SEQUENCE [LARGE SCALE GENOMIC DNA]</scope>
    <source>
        <strain evidence="14">cv. Fuhuasheng</strain>
        <tissue evidence="13">Leaves</tissue>
    </source>
</reference>
<organism evidence="13 14">
    <name type="scientific">Arachis hypogaea</name>
    <name type="common">Peanut</name>
    <dbReference type="NCBI Taxonomy" id="3818"/>
    <lineage>
        <taxon>Eukaryota</taxon>
        <taxon>Viridiplantae</taxon>
        <taxon>Streptophyta</taxon>
        <taxon>Embryophyta</taxon>
        <taxon>Tracheophyta</taxon>
        <taxon>Spermatophyta</taxon>
        <taxon>Magnoliopsida</taxon>
        <taxon>eudicotyledons</taxon>
        <taxon>Gunneridae</taxon>
        <taxon>Pentapetalae</taxon>
        <taxon>rosids</taxon>
        <taxon>fabids</taxon>
        <taxon>Fabales</taxon>
        <taxon>Fabaceae</taxon>
        <taxon>Papilionoideae</taxon>
        <taxon>50 kb inversion clade</taxon>
        <taxon>dalbergioids sensu lato</taxon>
        <taxon>Dalbergieae</taxon>
        <taxon>Pterocarpus clade</taxon>
        <taxon>Arachis</taxon>
    </lineage>
</organism>
<evidence type="ECO:0000313" key="14">
    <source>
        <dbReference type="Proteomes" id="UP000289738"/>
    </source>
</evidence>
<comment type="subcellular location">
    <subcellularLocation>
        <location evidence="1">Nucleus</location>
    </subcellularLocation>
</comment>